<dbReference type="eggNOG" id="COG4966">
    <property type="taxonomic scope" value="Bacteria"/>
</dbReference>
<sequence>MRGGQEGLGLIEVLLALALGLLLLAAAGQLFGAAHQAWRLQGVKARLQDDARLVLQRLVEDIRMAGMFGCLRLDPEDFADPLAAQAFARPIEITGDGLTLVGAELPGLLGAADWTVLTDCRTWARVEAGPHAGGAQVLALPVRRLSYRLRNGRLMFTSNAQHVGLIDNVRAFEVSQVETGEGQRVDIRLILHDRQHRLEQRHEMSVAVRNPWSDA</sequence>
<evidence type="ECO:0000313" key="2">
    <source>
        <dbReference type="Proteomes" id="UP000000658"/>
    </source>
</evidence>
<dbReference type="AlphaFoldDB" id="Q1I4T1"/>
<dbReference type="Proteomes" id="UP000000658">
    <property type="component" value="Chromosome"/>
</dbReference>
<dbReference type="RefSeq" id="WP_011535720.1">
    <property type="nucleotide sequence ID" value="NC_008027.1"/>
</dbReference>
<evidence type="ECO:0000313" key="1">
    <source>
        <dbReference type="EMBL" id="CAK17355.1"/>
    </source>
</evidence>
<dbReference type="GeneID" id="32807657"/>
<protein>
    <recommendedName>
        <fullName evidence="3">Pilus assembly protein PilW</fullName>
    </recommendedName>
</protein>
<evidence type="ECO:0008006" key="3">
    <source>
        <dbReference type="Google" id="ProtNLM"/>
    </source>
</evidence>
<reference evidence="1 2" key="1">
    <citation type="journal article" date="2006" name="Nat. Biotechnol.">
        <title>Complete genome sequence of the entomopathogenic and metabolically versatile soil bacterium Pseudomonas entomophila.</title>
        <authorList>
            <person name="Vodovar N."/>
            <person name="Vallenet D."/>
            <person name="Cruveiller S."/>
            <person name="Rouy Z."/>
            <person name="Barbe V."/>
            <person name="Acosta C."/>
            <person name="Cattolico L."/>
            <person name="Jubin C."/>
            <person name="Lajus A."/>
            <person name="Segurens B."/>
            <person name="Vacherie B."/>
            <person name="Wincker P."/>
            <person name="Weissenbach J."/>
            <person name="Lemaitre B."/>
            <person name="Medigue C."/>
            <person name="Boccard F."/>
        </authorList>
    </citation>
    <scope>NUCLEOTIDE SEQUENCE [LARGE SCALE GENOMIC DNA]</scope>
    <source>
        <strain evidence="1 2">L48</strain>
    </source>
</reference>
<gene>
    <name evidence="1" type="ordered locus">PSEEN4686</name>
</gene>
<dbReference type="HOGENOM" id="CLU_108019_0_0_6"/>
<dbReference type="STRING" id="384676.PSEEN4686"/>
<accession>Q1I4T1</accession>
<dbReference type="EMBL" id="CT573326">
    <property type="protein sequence ID" value="CAK17355.1"/>
    <property type="molecule type" value="Genomic_DNA"/>
</dbReference>
<proteinExistence type="predicted"/>
<organism evidence="1 2">
    <name type="scientific">Pseudomonas entomophila (strain L48)</name>
    <dbReference type="NCBI Taxonomy" id="384676"/>
    <lineage>
        <taxon>Bacteria</taxon>
        <taxon>Pseudomonadati</taxon>
        <taxon>Pseudomonadota</taxon>
        <taxon>Gammaproteobacteria</taxon>
        <taxon>Pseudomonadales</taxon>
        <taxon>Pseudomonadaceae</taxon>
        <taxon>Pseudomonas</taxon>
    </lineage>
</organism>
<name>Q1I4T1_PSEE4</name>
<dbReference type="OrthoDB" id="5296662at2"/>
<dbReference type="KEGG" id="pen:PSEEN4686"/>